<evidence type="ECO:0000256" key="3">
    <source>
        <dbReference type="ARBA" id="ARBA00022723"/>
    </source>
</evidence>
<dbReference type="OrthoDB" id="1470350at2759"/>
<dbReference type="GO" id="GO:0004497">
    <property type="term" value="F:monooxygenase activity"/>
    <property type="evidence" value="ECO:0007669"/>
    <property type="project" value="UniProtKB-KW"/>
</dbReference>
<organism evidence="7 8">
    <name type="scientific">Glonium stellatum</name>
    <dbReference type="NCBI Taxonomy" id="574774"/>
    <lineage>
        <taxon>Eukaryota</taxon>
        <taxon>Fungi</taxon>
        <taxon>Dikarya</taxon>
        <taxon>Ascomycota</taxon>
        <taxon>Pezizomycotina</taxon>
        <taxon>Dothideomycetes</taxon>
        <taxon>Pleosporomycetidae</taxon>
        <taxon>Gloniales</taxon>
        <taxon>Gloniaceae</taxon>
        <taxon>Glonium</taxon>
    </lineage>
</organism>
<evidence type="ECO:0000313" key="7">
    <source>
        <dbReference type="EMBL" id="OCL09854.1"/>
    </source>
</evidence>
<reference evidence="7 8" key="1">
    <citation type="journal article" date="2016" name="Nat. Commun.">
        <title>Ectomycorrhizal ecology is imprinted in the genome of the dominant symbiotic fungus Cenococcum geophilum.</title>
        <authorList>
            <consortium name="DOE Joint Genome Institute"/>
            <person name="Peter M."/>
            <person name="Kohler A."/>
            <person name="Ohm R.A."/>
            <person name="Kuo A."/>
            <person name="Krutzmann J."/>
            <person name="Morin E."/>
            <person name="Arend M."/>
            <person name="Barry K.W."/>
            <person name="Binder M."/>
            <person name="Choi C."/>
            <person name="Clum A."/>
            <person name="Copeland A."/>
            <person name="Grisel N."/>
            <person name="Haridas S."/>
            <person name="Kipfer T."/>
            <person name="LaButti K."/>
            <person name="Lindquist E."/>
            <person name="Lipzen A."/>
            <person name="Maire R."/>
            <person name="Meier B."/>
            <person name="Mihaltcheva S."/>
            <person name="Molinier V."/>
            <person name="Murat C."/>
            <person name="Poggeler S."/>
            <person name="Quandt C.A."/>
            <person name="Sperisen C."/>
            <person name="Tritt A."/>
            <person name="Tisserant E."/>
            <person name="Crous P.W."/>
            <person name="Henrissat B."/>
            <person name="Nehls U."/>
            <person name="Egli S."/>
            <person name="Spatafora J.W."/>
            <person name="Grigoriev I.V."/>
            <person name="Martin F.M."/>
        </authorList>
    </citation>
    <scope>NUCLEOTIDE SEQUENCE [LARGE SCALE GENOMIC DNA]</scope>
    <source>
        <strain evidence="7 8">CBS 207.34</strain>
    </source>
</reference>
<dbReference type="InterPro" id="IPR047146">
    <property type="entry name" value="Cyt_P450_E_CYP52_fungi"/>
</dbReference>
<evidence type="ECO:0000256" key="4">
    <source>
        <dbReference type="ARBA" id="ARBA00023002"/>
    </source>
</evidence>
<dbReference type="Gene3D" id="1.10.630.10">
    <property type="entry name" value="Cytochrome P450"/>
    <property type="match status" value="1"/>
</dbReference>
<name>A0A8E2JU99_9PEZI</name>
<evidence type="ECO:0000256" key="1">
    <source>
        <dbReference type="ARBA" id="ARBA00001971"/>
    </source>
</evidence>
<dbReference type="GO" id="GO:0005506">
    <property type="term" value="F:iron ion binding"/>
    <property type="evidence" value="ECO:0007669"/>
    <property type="project" value="InterPro"/>
</dbReference>
<keyword evidence="3" id="KW-0479">Metal-binding</keyword>
<dbReference type="InterPro" id="IPR001128">
    <property type="entry name" value="Cyt_P450"/>
</dbReference>
<dbReference type="PANTHER" id="PTHR24287">
    <property type="entry name" value="P450, PUTATIVE (EUROFUNG)-RELATED"/>
    <property type="match status" value="1"/>
</dbReference>
<comment type="similarity">
    <text evidence="2">Belongs to the cytochrome P450 family.</text>
</comment>
<accession>A0A8E2JU99</accession>
<dbReference type="EMBL" id="KV749350">
    <property type="protein sequence ID" value="OCL09854.1"/>
    <property type="molecule type" value="Genomic_DNA"/>
</dbReference>
<comment type="cofactor">
    <cofactor evidence="1">
        <name>heme</name>
        <dbReference type="ChEBI" id="CHEBI:30413"/>
    </cofactor>
</comment>
<keyword evidence="6" id="KW-0503">Monooxygenase</keyword>
<keyword evidence="8" id="KW-1185">Reference proteome</keyword>
<dbReference type="SUPFAM" id="SSF48264">
    <property type="entry name" value="Cytochrome P450"/>
    <property type="match status" value="1"/>
</dbReference>
<sequence>MDVATGFPFVSTCVKTAFDGGADGKARLCVPKDTPIIYSIYGMHRRRDIYGADAEEFKPERWELIKPGWGDLAFPAGPRNCVGREIASTEAFYTLVRILQTFNTIESRDERPWAENIKLAVRGLHGTKAMLQAVRKSLT</sequence>
<dbReference type="Pfam" id="PF00067">
    <property type="entry name" value="p450"/>
    <property type="match status" value="1"/>
</dbReference>
<evidence type="ECO:0000256" key="6">
    <source>
        <dbReference type="ARBA" id="ARBA00023033"/>
    </source>
</evidence>
<dbReference type="PANTHER" id="PTHR24287:SF17">
    <property type="entry name" value="P450, PUTATIVE (EUROFUNG)-RELATED"/>
    <property type="match status" value="1"/>
</dbReference>
<dbReference type="AlphaFoldDB" id="A0A8E2JU99"/>
<gene>
    <name evidence="7" type="ORF">AOQ84DRAFT_362907</name>
</gene>
<protein>
    <submittedName>
        <fullName evidence="7">Cytochrome P450</fullName>
    </submittedName>
</protein>
<evidence type="ECO:0000313" key="8">
    <source>
        <dbReference type="Proteomes" id="UP000250140"/>
    </source>
</evidence>
<dbReference type="Proteomes" id="UP000250140">
    <property type="component" value="Unassembled WGS sequence"/>
</dbReference>
<evidence type="ECO:0000256" key="2">
    <source>
        <dbReference type="ARBA" id="ARBA00010617"/>
    </source>
</evidence>
<keyword evidence="4" id="KW-0560">Oxidoreductase</keyword>
<dbReference type="GO" id="GO:0016705">
    <property type="term" value="F:oxidoreductase activity, acting on paired donors, with incorporation or reduction of molecular oxygen"/>
    <property type="evidence" value="ECO:0007669"/>
    <property type="project" value="InterPro"/>
</dbReference>
<evidence type="ECO:0000256" key="5">
    <source>
        <dbReference type="ARBA" id="ARBA00023004"/>
    </source>
</evidence>
<proteinExistence type="inferred from homology"/>
<dbReference type="GO" id="GO:0020037">
    <property type="term" value="F:heme binding"/>
    <property type="evidence" value="ECO:0007669"/>
    <property type="project" value="InterPro"/>
</dbReference>
<keyword evidence="5" id="KW-0408">Iron</keyword>
<dbReference type="InterPro" id="IPR036396">
    <property type="entry name" value="Cyt_P450_sf"/>
</dbReference>